<comment type="caution">
    <text evidence="10">The sequence shown here is derived from an EMBL/GenBank/DDBJ whole genome shotgun (WGS) entry which is preliminary data.</text>
</comment>
<dbReference type="Proteomes" id="UP001497744">
    <property type="component" value="Unassembled WGS sequence"/>
</dbReference>
<dbReference type="InterPro" id="IPR013517">
    <property type="entry name" value="FG-GAP"/>
</dbReference>
<gene>
    <name evidence="10" type="ORF">BcabD6B2_26530</name>
</gene>
<feature type="chain" id="PRO_5043719249" evidence="8">
    <location>
        <begin position="26"/>
        <end position="607"/>
    </location>
</feature>
<dbReference type="InterPro" id="IPR024881">
    <property type="entry name" value="Tip"/>
</dbReference>
<proteinExistence type="inferred from homology"/>
<evidence type="ECO:0000259" key="9">
    <source>
        <dbReference type="Pfam" id="PF23122"/>
    </source>
</evidence>
<keyword evidence="5" id="KW-1133">Transmembrane helix</keyword>
<evidence type="ECO:0000256" key="7">
    <source>
        <dbReference type="ARBA" id="ARBA00023180"/>
    </source>
</evidence>
<dbReference type="InterPro" id="IPR057089">
    <property type="entry name" value="C2_TIP"/>
</dbReference>
<dbReference type="GO" id="GO:0005886">
    <property type="term" value="C:plasma membrane"/>
    <property type="evidence" value="ECO:0007669"/>
    <property type="project" value="TreeGrafter"/>
</dbReference>
<organism evidence="10 11">
    <name type="scientific">Babesia caballi</name>
    <dbReference type="NCBI Taxonomy" id="5871"/>
    <lineage>
        <taxon>Eukaryota</taxon>
        <taxon>Sar</taxon>
        <taxon>Alveolata</taxon>
        <taxon>Apicomplexa</taxon>
        <taxon>Aconoidasida</taxon>
        <taxon>Piroplasmida</taxon>
        <taxon>Babesiidae</taxon>
        <taxon>Babesia</taxon>
    </lineage>
</organism>
<dbReference type="SUPFAM" id="SSF69318">
    <property type="entry name" value="Integrin alpha N-terminal domain"/>
    <property type="match status" value="1"/>
</dbReference>
<dbReference type="EMBL" id="BPLF01000002">
    <property type="protein sequence ID" value="GIX63218.1"/>
    <property type="molecule type" value="Genomic_DNA"/>
</dbReference>
<keyword evidence="7" id="KW-0325">Glycoprotein</keyword>
<keyword evidence="3" id="KW-0812">Transmembrane</keyword>
<reference evidence="10 11" key="1">
    <citation type="submission" date="2021-06" db="EMBL/GenBank/DDBJ databases">
        <title>Genome sequence of Babesia caballi.</title>
        <authorList>
            <person name="Yamagishi J."/>
            <person name="Kidaka T."/>
            <person name="Ochi A."/>
        </authorList>
    </citation>
    <scope>NUCLEOTIDE SEQUENCE [LARGE SCALE GENOMIC DNA]</scope>
    <source>
        <strain evidence="10">USDA-D6B2</strain>
    </source>
</reference>
<evidence type="ECO:0000256" key="8">
    <source>
        <dbReference type="SAM" id="SignalP"/>
    </source>
</evidence>
<evidence type="ECO:0000256" key="6">
    <source>
        <dbReference type="ARBA" id="ARBA00023136"/>
    </source>
</evidence>
<dbReference type="PANTHER" id="PTHR13412">
    <property type="entry name" value="T-CELL IMMUNOMODULATORY PROTEIN HOMOLOG"/>
    <property type="match status" value="1"/>
</dbReference>
<evidence type="ECO:0000313" key="11">
    <source>
        <dbReference type="Proteomes" id="UP001497744"/>
    </source>
</evidence>
<evidence type="ECO:0000313" key="10">
    <source>
        <dbReference type="EMBL" id="GIX63218.1"/>
    </source>
</evidence>
<evidence type="ECO:0000256" key="2">
    <source>
        <dbReference type="ARBA" id="ARBA00006496"/>
    </source>
</evidence>
<dbReference type="GeneID" id="94194699"/>
<dbReference type="InterPro" id="IPR028994">
    <property type="entry name" value="Integrin_alpha_N"/>
</dbReference>
<accession>A0AAV4LTG6</accession>
<dbReference type="Gene3D" id="2.130.10.130">
    <property type="entry name" value="Integrin alpha, N-terminal"/>
    <property type="match status" value="1"/>
</dbReference>
<comment type="subcellular location">
    <subcellularLocation>
        <location evidence="1">Membrane</location>
        <topology evidence="1">Single-pass type I membrane protein</topology>
    </subcellularLocation>
</comment>
<dbReference type="Pfam" id="PF13517">
    <property type="entry name" value="FG-GAP_3"/>
    <property type="match status" value="1"/>
</dbReference>
<feature type="signal peptide" evidence="8">
    <location>
        <begin position="1"/>
        <end position="25"/>
    </location>
</feature>
<evidence type="ECO:0000256" key="4">
    <source>
        <dbReference type="ARBA" id="ARBA00022729"/>
    </source>
</evidence>
<dbReference type="PANTHER" id="PTHR13412:SF0">
    <property type="entry name" value="T-CELL IMMUNOMODULATORY PROTEIN"/>
    <property type="match status" value="1"/>
</dbReference>
<comment type="similarity">
    <text evidence="2">Belongs to the TIP family.</text>
</comment>
<keyword evidence="4 8" id="KW-0732">Signal</keyword>
<evidence type="ECO:0000256" key="3">
    <source>
        <dbReference type="ARBA" id="ARBA00022692"/>
    </source>
</evidence>
<name>A0AAV4LTG6_BABCB</name>
<keyword evidence="11" id="KW-1185">Reference proteome</keyword>
<evidence type="ECO:0000256" key="5">
    <source>
        <dbReference type="ARBA" id="ARBA00022989"/>
    </source>
</evidence>
<dbReference type="AlphaFoldDB" id="A0AAV4LTG6"/>
<feature type="domain" description="T-cell immunomodulatory protein TIP C2" evidence="9">
    <location>
        <begin position="515"/>
        <end position="601"/>
    </location>
</feature>
<evidence type="ECO:0000256" key="1">
    <source>
        <dbReference type="ARBA" id="ARBA00004479"/>
    </source>
</evidence>
<keyword evidence="6" id="KW-0472">Membrane</keyword>
<dbReference type="Pfam" id="PF23122">
    <property type="entry name" value="C2_ITFG1"/>
    <property type="match status" value="1"/>
</dbReference>
<dbReference type="RefSeq" id="XP_067715287.1">
    <property type="nucleotide sequence ID" value="XM_067859186.1"/>
</dbReference>
<sequence>MYIPKRRWLAGLSLLMLNAVCDVYAYEIKRLSHTFAYKGHITDLGDYDGNGQLDAITYYIENNVATICVFTIPSSSDKREPLATIDLLANVDGVVGVDMNADGALDVLVIVKEASNKFRLLAYYQDKKTRLLVTGWNSIKEVDLNSLDEAKRDNLDGMENNIMQRGKYEYTSIHPLVLDINGDGLVDLLCQTEDKRLFVWANQGGTMLPFLLEHVPFCTFPGSLQGYIPSPHSSAFVDIDGDCRADLVLLVQHENQRYLQIWQADNDQNRMKYFHDVKNDILLPKNHGQVYFADLNGDGTIDIAVPYCIEVDNEGICTQGSHVAMSFNQQKPFCSHIWNNPNSSVCRKATELCSRSEFEFKALHENPPVAISLPSNYRLNWRESHTVTLSFGDLNNNGYPDLIVLVYDSNKSQPVVMVYKNVESNEASQIYTRAFELSTTIPVDGTHVHGIRVAAIDLFENGITEISIFASKDNKFHQSIATFYTTVNESIGLFMKTMVKGVSEGETPSYVNILPVGSNVNGPIFKITVIDVYGAKSPRCSVIRAQSAHSPLLPPYSMFGLGKTNNYVEEFYLGMPSKASNYSNMWISIIPNCSVIAIPHRIFYPNE</sequence>
<protein>
    <submittedName>
        <fullName evidence="10">T-cell immunomodulatory protein-like protein, putative</fullName>
    </submittedName>
</protein>